<sequence>MLQVIVPRKESRRQKIVGAGLGIVGDLGTVGAGLGIVGAGLGTVGAGLGTVGAGLGTNASFLPITEQQNPPYLTDNGTIKSVRPHQ</sequence>
<protein>
    <submittedName>
        <fullName evidence="2">Uncharacterized protein</fullName>
    </submittedName>
</protein>
<dbReference type="EMBL" id="DS989855">
    <property type="protein sequence ID" value="EDX74021.1"/>
    <property type="molecule type" value="Genomic_DNA"/>
</dbReference>
<proteinExistence type="predicted"/>
<accession>B4VVX7</accession>
<name>B4VVX7_9CYAN</name>
<evidence type="ECO:0000313" key="2">
    <source>
        <dbReference type="EMBL" id="EDX74021.1"/>
    </source>
</evidence>
<dbReference type="Proteomes" id="UP000003835">
    <property type="component" value="Unassembled WGS sequence"/>
</dbReference>
<feature type="compositionally biased region" description="Polar residues" evidence="1">
    <location>
        <begin position="66"/>
        <end position="79"/>
    </location>
</feature>
<keyword evidence="3" id="KW-1185">Reference proteome</keyword>
<evidence type="ECO:0000256" key="1">
    <source>
        <dbReference type="SAM" id="MobiDB-lite"/>
    </source>
</evidence>
<dbReference type="HOGENOM" id="CLU_2492482_0_0_3"/>
<feature type="region of interest" description="Disordered" evidence="1">
    <location>
        <begin position="66"/>
        <end position="86"/>
    </location>
</feature>
<dbReference type="RefSeq" id="WP_006102783.1">
    <property type="nucleotide sequence ID" value="NZ_DS989855.1"/>
</dbReference>
<evidence type="ECO:0000313" key="3">
    <source>
        <dbReference type="Proteomes" id="UP000003835"/>
    </source>
</evidence>
<gene>
    <name evidence="2" type="ORF">MC7420_5901</name>
</gene>
<reference evidence="2 3" key="1">
    <citation type="submission" date="2008-07" db="EMBL/GenBank/DDBJ databases">
        <authorList>
            <person name="Tandeau de Marsac N."/>
            <person name="Ferriera S."/>
            <person name="Johnson J."/>
            <person name="Kravitz S."/>
            <person name="Beeson K."/>
            <person name="Sutton G."/>
            <person name="Rogers Y.-H."/>
            <person name="Friedman R."/>
            <person name="Frazier M."/>
            <person name="Venter J.C."/>
        </authorList>
    </citation>
    <scope>NUCLEOTIDE SEQUENCE [LARGE SCALE GENOMIC DNA]</scope>
    <source>
        <strain evidence="2 3">PCC 7420</strain>
    </source>
</reference>
<organism evidence="2 3">
    <name type="scientific">Coleofasciculus chthonoplastes PCC 7420</name>
    <dbReference type="NCBI Taxonomy" id="118168"/>
    <lineage>
        <taxon>Bacteria</taxon>
        <taxon>Bacillati</taxon>
        <taxon>Cyanobacteriota</taxon>
        <taxon>Cyanophyceae</taxon>
        <taxon>Coleofasciculales</taxon>
        <taxon>Coleofasciculaceae</taxon>
        <taxon>Coleofasciculus</taxon>
    </lineage>
</organism>
<dbReference type="AlphaFoldDB" id="B4VVX7"/>